<dbReference type="AlphaFoldDB" id="A0A4C1UMJ7"/>
<evidence type="ECO:0000313" key="1">
    <source>
        <dbReference type="EMBL" id="GBP27400.1"/>
    </source>
</evidence>
<keyword evidence="2" id="KW-1185">Reference proteome</keyword>
<accession>A0A4C1UMJ7</accession>
<evidence type="ECO:0000313" key="2">
    <source>
        <dbReference type="Proteomes" id="UP000299102"/>
    </source>
</evidence>
<comment type="caution">
    <text evidence="1">The sequence shown here is derived from an EMBL/GenBank/DDBJ whole genome shotgun (WGS) entry which is preliminary data.</text>
</comment>
<reference evidence="1 2" key="1">
    <citation type="journal article" date="2019" name="Commun. Biol.">
        <title>The bagworm genome reveals a unique fibroin gene that provides high tensile strength.</title>
        <authorList>
            <person name="Kono N."/>
            <person name="Nakamura H."/>
            <person name="Ohtoshi R."/>
            <person name="Tomita M."/>
            <person name="Numata K."/>
            <person name="Arakawa K."/>
        </authorList>
    </citation>
    <scope>NUCLEOTIDE SEQUENCE [LARGE SCALE GENOMIC DNA]</scope>
</reference>
<proteinExistence type="predicted"/>
<sequence length="122" mass="13017">MPSGDISASPMTPDDARRYLTDVYISSSSPGGRPIAYIRQPDVSKDFEGASWITATHSYGDVPLGDVASAANFKNITESRHPTSKVGLHNTPSAAERHPGVKDAYAKKLMISSVGHQGYAVK</sequence>
<gene>
    <name evidence="1" type="ORF">EVAR_17100_1</name>
</gene>
<dbReference type="EMBL" id="BGZK01000193">
    <property type="protein sequence ID" value="GBP27400.1"/>
    <property type="molecule type" value="Genomic_DNA"/>
</dbReference>
<organism evidence="1 2">
    <name type="scientific">Eumeta variegata</name>
    <name type="common">Bagworm moth</name>
    <name type="synonym">Eumeta japonica</name>
    <dbReference type="NCBI Taxonomy" id="151549"/>
    <lineage>
        <taxon>Eukaryota</taxon>
        <taxon>Metazoa</taxon>
        <taxon>Ecdysozoa</taxon>
        <taxon>Arthropoda</taxon>
        <taxon>Hexapoda</taxon>
        <taxon>Insecta</taxon>
        <taxon>Pterygota</taxon>
        <taxon>Neoptera</taxon>
        <taxon>Endopterygota</taxon>
        <taxon>Lepidoptera</taxon>
        <taxon>Glossata</taxon>
        <taxon>Ditrysia</taxon>
        <taxon>Tineoidea</taxon>
        <taxon>Psychidae</taxon>
        <taxon>Oiketicinae</taxon>
        <taxon>Eumeta</taxon>
    </lineage>
</organism>
<protein>
    <submittedName>
        <fullName evidence="1">Uncharacterized protein</fullName>
    </submittedName>
</protein>
<dbReference type="Proteomes" id="UP000299102">
    <property type="component" value="Unassembled WGS sequence"/>
</dbReference>
<name>A0A4C1UMJ7_EUMVA</name>